<protein>
    <recommendedName>
        <fullName evidence="5">Transmembrane protein</fullName>
    </recommendedName>
</protein>
<feature type="transmembrane region" description="Helical" evidence="2">
    <location>
        <begin position="80"/>
        <end position="101"/>
    </location>
</feature>
<evidence type="ECO:0000256" key="2">
    <source>
        <dbReference type="SAM" id="Phobius"/>
    </source>
</evidence>
<keyword evidence="2" id="KW-1133">Transmembrane helix</keyword>
<name>A0A9P7ZRT6_9HYPO</name>
<proteinExistence type="predicted"/>
<dbReference type="EMBL" id="MU251246">
    <property type="protein sequence ID" value="KAG9257168.1"/>
    <property type="molecule type" value="Genomic_DNA"/>
</dbReference>
<dbReference type="AlphaFoldDB" id="A0A9P7ZRT6"/>
<evidence type="ECO:0000313" key="4">
    <source>
        <dbReference type="Proteomes" id="UP000887229"/>
    </source>
</evidence>
<evidence type="ECO:0000313" key="3">
    <source>
        <dbReference type="EMBL" id="KAG9257168.1"/>
    </source>
</evidence>
<dbReference type="Proteomes" id="UP000887229">
    <property type="component" value="Unassembled WGS sequence"/>
</dbReference>
<feature type="compositionally biased region" description="Basic and acidic residues" evidence="1">
    <location>
        <begin position="243"/>
        <end position="253"/>
    </location>
</feature>
<dbReference type="RefSeq" id="XP_046121092.1">
    <property type="nucleotide sequence ID" value="XM_046259869.1"/>
</dbReference>
<gene>
    <name evidence="3" type="ORF">F5Z01DRAFT_456477</name>
</gene>
<feature type="region of interest" description="Disordered" evidence="1">
    <location>
        <begin position="198"/>
        <end position="253"/>
    </location>
</feature>
<keyword evidence="4" id="KW-1185">Reference proteome</keyword>
<evidence type="ECO:0008006" key="5">
    <source>
        <dbReference type="Google" id="ProtNLM"/>
    </source>
</evidence>
<evidence type="ECO:0000256" key="1">
    <source>
        <dbReference type="SAM" id="MobiDB-lite"/>
    </source>
</evidence>
<accession>A0A9P7ZRT6</accession>
<comment type="caution">
    <text evidence="3">The sequence shown here is derived from an EMBL/GenBank/DDBJ whole genome shotgun (WGS) entry which is preliminary data.</text>
</comment>
<sequence length="253" mass="28232">MNNIIQAAPVHYPTSSVSGSSLEVFRTHRNFSLNSDHSHPPAYDEERAPPRYVDPLTEAALEGDREGDRRKKRKALKVRYAKIAGSALIVVLVTLLIAGVVSKFKTVRQRLGEDDTKDNGRDEKKLPTMTATMSMSTETSSPTETAVLTDPLEPWDSYRGPKGALDTLKEILNRPMQRWMDEDELMDFGERCPLDVRRKGPGFDSVASAKRREPMEALSCLSSRGSENGFKSPLTELASRNSNDVRRNIEPKG</sequence>
<reference evidence="3" key="1">
    <citation type="journal article" date="2021" name="IMA Fungus">
        <title>Genomic characterization of three marine fungi, including Emericellopsis atlantica sp. nov. with signatures of a generalist lifestyle and marine biomass degradation.</title>
        <authorList>
            <person name="Hagestad O.C."/>
            <person name="Hou L."/>
            <person name="Andersen J.H."/>
            <person name="Hansen E.H."/>
            <person name="Altermark B."/>
            <person name="Li C."/>
            <person name="Kuhnert E."/>
            <person name="Cox R.J."/>
            <person name="Crous P.W."/>
            <person name="Spatafora J.W."/>
            <person name="Lail K."/>
            <person name="Amirebrahimi M."/>
            <person name="Lipzen A."/>
            <person name="Pangilinan J."/>
            <person name="Andreopoulos W."/>
            <person name="Hayes R.D."/>
            <person name="Ng V."/>
            <person name="Grigoriev I.V."/>
            <person name="Jackson S.A."/>
            <person name="Sutton T.D.S."/>
            <person name="Dobson A.D.W."/>
            <person name="Rama T."/>
        </authorList>
    </citation>
    <scope>NUCLEOTIDE SEQUENCE</scope>
    <source>
        <strain evidence="3">TS7</strain>
    </source>
</reference>
<keyword evidence="2" id="KW-0472">Membrane</keyword>
<keyword evidence="2" id="KW-0812">Transmembrane</keyword>
<organism evidence="3 4">
    <name type="scientific">Emericellopsis atlantica</name>
    <dbReference type="NCBI Taxonomy" id="2614577"/>
    <lineage>
        <taxon>Eukaryota</taxon>
        <taxon>Fungi</taxon>
        <taxon>Dikarya</taxon>
        <taxon>Ascomycota</taxon>
        <taxon>Pezizomycotina</taxon>
        <taxon>Sordariomycetes</taxon>
        <taxon>Hypocreomycetidae</taxon>
        <taxon>Hypocreales</taxon>
        <taxon>Bionectriaceae</taxon>
        <taxon>Emericellopsis</taxon>
    </lineage>
</organism>
<dbReference type="GeneID" id="70290772"/>